<sequence>MNYKKLFLSTSIVVLVTFLAGSLFAFGSNRRGAVLRDFIEYRVDQELDRLDLTKEQQTKVEAVRQKIRKEVQSIIQQKQQSKKQMLQEWSKDNPDREYLQSLLDRKQDLQKQAAETIMDLMLDFHDVLTKEQRKQLIERIHELQTNRDF</sequence>
<comment type="caution">
    <text evidence="3">The sequence shown here is derived from an EMBL/GenBank/DDBJ whole genome shotgun (WGS) entry which is preliminary data.</text>
</comment>
<keyword evidence="2" id="KW-1133">Transmembrane helix</keyword>
<keyword evidence="2" id="KW-0472">Membrane</keyword>
<protein>
    <submittedName>
        <fullName evidence="3">Spy/CpxP family protein refolding chaperone</fullName>
    </submittedName>
</protein>
<keyword evidence="4" id="KW-1185">Reference proteome</keyword>
<keyword evidence="2" id="KW-0812">Transmembrane</keyword>
<keyword evidence="1" id="KW-0175">Coiled coil</keyword>
<gene>
    <name evidence="3" type="ORF">ACFL27_16325</name>
</gene>
<organism evidence="3 4">
    <name type="scientific">candidate division CSSED10-310 bacterium</name>
    <dbReference type="NCBI Taxonomy" id="2855610"/>
    <lineage>
        <taxon>Bacteria</taxon>
        <taxon>Bacteria division CSSED10-310</taxon>
    </lineage>
</organism>
<evidence type="ECO:0000313" key="3">
    <source>
        <dbReference type="EMBL" id="MFC1851758.1"/>
    </source>
</evidence>
<reference evidence="3 4" key="1">
    <citation type="submission" date="2024-09" db="EMBL/GenBank/DDBJ databases">
        <title>Laminarin stimulates single cell rates of sulfate reduction while oxygen inhibits transcriptomic activity in coastal marine sediment.</title>
        <authorList>
            <person name="Lindsay M."/>
            <person name="Orcutt B."/>
            <person name="Emerson D."/>
            <person name="Stepanauskas R."/>
            <person name="D'Angelo T."/>
        </authorList>
    </citation>
    <scope>NUCLEOTIDE SEQUENCE [LARGE SCALE GENOMIC DNA]</scope>
    <source>
        <strain evidence="3">SAG AM-311-K15</strain>
    </source>
</reference>
<dbReference type="Proteomes" id="UP001594351">
    <property type="component" value="Unassembled WGS sequence"/>
</dbReference>
<feature type="transmembrane region" description="Helical" evidence="2">
    <location>
        <begin position="6"/>
        <end position="26"/>
    </location>
</feature>
<name>A0ABV6Z097_UNCC1</name>
<dbReference type="Pfam" id="PF13801">
    <property type="entry name" value="Metal_resist"/>
    <property type="match status" value="1"/>
</dbReference>
<dbReference type="EMBL" id="JBHPBY010000222">
    <property type="protein sequence ID" value="MFC1851758.1"/>
    <property type="molecule type" value="Genomic_DNA"/>
</dbReference>
<evidence type="ECO:0000256" key="2">
    <source>
        <dbReference type="SAM" id="Phobius"/>
    </source>
</evidence>
<dbReference type="InterPro" id="IPR025961">
    <property type="entry name" value="Metal_resist"/>
</dbReference>
<proteinExistence type="predicted"/>
<dbReference type="Gene3D" id="1.20.120.1490">
    <property type="match status" value="1"/>
</dbReference>
<feature type="coiled-coil region" evidence="1">
    <location>
        <begin position="64"/>
        <end position="119"/>
    </location>
</feature>
<evidence type="ECO:0000256" key="1">
    <source>
        <dbReference type="SAM" id="Coils"/>
    </source>
</evidence>
<evidence type="ECO:0000313" key="4">
    <source>
        <dbReference type="Proteomes" id="UP001594351"/>
    </source>
</evidence>
<accession>A0ABV6Z097</accession>